<keyword evidence="5" id="KW-0999">Mitochondrion inner membrane</keyword>
<dbReference type="PANTHER" id="PTHR21382">
    <property type="entry name" value="NADH-UBIQUINONE OXIDOREDUCTASE SUBUNIT"/>
    <property type="match status" value="1"/>
</dbReference>
<evidence type="ECO:0000256" key="2">
    <source>
        <dbReference type="ARBA" id="ARBA00008699"/>
    </source>
</evidence>
<keyword evidence="8" id="KW-0472">Membrane</keyword>
<evidence type="ECO:0000256" key="4">
    <source>
        <dbReference type="ARBA" id="ARBA00022692"/>
    </source>
</evidence>
<dbReference type="AlphaFoldDB" id="A0A9P0F6Y7"/>
<evidence type="ECO:0000256" key="9">
    <source>
        <dbReference type="ARBA" id="ARBA00030608"/>
    </source>
</evidence>
<evidence type="ECO:0000256" key="7">
    <source>
        <dbReference type="ARBA" id="ARBA00023128"/>
    </source>
</evidence>
<name>A0A9P0F6Y7_BEMTA</name>
<dbReference type="PANTHER" id="PTHR21382:SF1">
    <property type="entry name" value="NADH DEHYDROGENASE [UBIQUINONE] 1 ALPHA SUBCOMPLEX SUBUNIT 11"/>
    <property type="match status" value="1"/>
</dbReference>
<keyword evidence="12" id="KW-1185">Reference proteome</keyword>
<comment type="similarity">
    <text evidence="2">Belongs to the complex I NDUFA11 subunit family.</text>
</comment>
<dbReference type="InterPro" id="IPR039205">
    <property type="entry name" value="NDUFA11"/>
</dbReference>
<organism evidence="11 12">
    <name type="scientific">Bemisia tabaci</name>
    <name type="common">Sweetpotato whitefly</name>
    <name type="synonym">Aleurodes tabaci</name>
    <dbReference type="NCBI Taxonomy" id="7038"/>
    <lineage>
        <taxon>Eukaryota</taxon>
        <taxon>Metazoa</taxon>
        <taxon>Ecdysozoa</taxon>
        <taxon>Arthropoda</taxon>
        <taxon>Hexapoda</taxon>
        <taxon>Insecta</taxon>
        <taxon>Pterygota</taxon>
        <taxon>Neoptera</taxon>
        <taxon>Paraneoptera</taxon>
        <taxon>Hemiptera</taxon>
        <taxon>Sternorrhyncha</taxon>
        <taxon>Aleyrodoidea</taxon>
        <taxon>Aleyrodidae</taxon>
        <taxon>Aleyrodinae</taxon>
        <taxon>Bemisia</taxon>
    </lineage>
</organism>
<keyword evidence="4" id="KW-0812">Transmembrane</keyword>
<dbReference type="KEGG" id="btab:109036477"/>
<evidence type="ECO:0000313" key="12">
    <source>
        <dbReference type="Proteomes" id="UP001152759"/>
    </source>
</evidence>
<evidence type="ECO:0000256" key="10">
    <source>
        <dbReference type="ARBA" id="ARBA00031497"/>
    </source>
</evidence>
<dbReference type="GO" id="GO:0005743">
    <property type="term" value="C:mitochondrial inner membrane"/>
    <property type="evidence" value="ECO:0007669"/>
    <property type="project" value="UniProtKB-SubCell"/>
</dbReference>
<evidence type="ECO:0000313" key="11">
    <source>
        <dbReference type="EMBL" id="CAH0392310.1"/>
    </source>
</evidence>
<evidence type="ECO:0000256" key="3">
    <source>
        <dbReference type="ARBA" id="ARBA00018191"/>
    </source>
</evidence>
<evidence type="ECO:0000256" key="1">
    <source>
        <dbReference type="ARBA" id="ARBA00004292"/>
    </source>
</evidence>
<protein>
    <recommendedName>
        <fullName evidence="3">NADH dehydrogenase [ubiquinone] 1 alpha subcomplex subunit 11</fullName>
    </recommendedName>
    <alternativeName>
        <fullName evidence="9">Complex I-B14.7</fullName>
    </alternativeName>
    <alternativeName>
        <fullName evidence="10">NADH-ubiquinone oxidoreductase subunit B14.7</fullName>
    </alternativeName>
</protein>
<evidence type="ECO:0000256" key="5">
    <source>
        <dbReference type="ARBA" id="ARBA00022792"/>
    </source>
</evidence>
<keyword evidence="6" id="KW-1133">Transmembrane helix</keyword>
<evidence type="ECO:0000256" key="8">
    <source>
        <dbReference type="ARBA" id="ARBA00023136"/>
    </source>
</evidence>
<dbReference type="GO" id="GO:0006120">
    <property type="term" value="P:mitochondrial electron transport, NADH to ubiquinone"/>
    <property type="evidence" value="ECO:0007669"/>
    <property type="project" value="InterPro"/>
</dbReference>
<reference evidence="11" key="1">
    <citation type="submission" date="2021-12" db="EMBL/GenBank/DDBJ databases">
        <authorList>
            <person name="King R."/>
        </authorList>
    </citation>
    <scope>NUCLEOTIDE SEQUENCE</scope>
</reference>
<comment type="subcellular location">
    <subcellularLocation>
        <location evidence="1">Mitochondrion inner membrane</location>
        <topology evidence="1">Multi-pass membrane protein</topology>
        <orientation evidence="1">Matrix side</orientation>
    </subcellularLocation>
</comment>
<dbReference type="EMBL" id="OU963867">
    <property type="protein sequence ID" value="CAH0392310.1"/>
    <property type="molecule type" value="Genomic_DNA"/>
</dbReference>
<dbReference type="GO" id="GO:0045271">
    <property type="term" value="C:respiratory chain complex I"/>
    <property type="evidence" value="ECO:0007669"/>
    <property type="project" value="InterPro"/>
</dbReference>
<gene>
    <name evidence="11" type="ORF">BEMITA_LOCUS10840</name>
</gene>
<sequence>MVRESPIELRETWHWDFFIPRSYYYYDTPDGQDLVKKLWFLTTSFGKAGVVHGALMCFDPLSPVKGPAQHALRILEFTKPYMVIPCTFAITTHFLVKFREKDDILNYSIAGALSGTYMGLWYKCTSTGLNWGFLLFLVATGFKYNVSQGYSHLGGYVPINYRVQTMTSLKEMDYSVIPEYPRNWYKAEEVAEKKIELPKGKPVFDTWHTH</sequence>
<keyword evidence="7" id="KW-0496">Mitochondrion</keyword>
<accession>A0A9P0F6Y7</accession>
<dbReference type="Proteomes" id="UP001152759">
    <property type="component" value="Chromosome 6"/>
</dbReference>
<proteinExistence type="inferred from homology"/>
<evidence type="ECO:0000256" key="6">
    <source>
        <dbReference type="ARBA" id="ARBA00022989"/>
    </source>
</evidence>